<dbReference type="SUPFAM" id="SSF63829">
    <property type="entry name" value="Calcium-dependent phosphotriesterase"/>
    <property type="match status" value="1"/>
</dbReference>
<dbReference type="EMBL" id="JACAZH010000023">
    <property type="protein sequence ID" value="KAF7343510.1"/>
    <property type="molecule type" value="Genomic_DNA"/>
</dbReference>
<protein>
    <recommendedName>
        <fullName evidence="3">SMP-30/Gluconolactonase/LRE-like region domain-containing protein</fullName>
    </recommendedName>
</protein>
<organism evidence="1 2">
    <name type="scientific">Mycena sanguinolenta</name>
    <dbReference type="NCBI Taxonomy" id="230812"/>
    <lineage>
        <taxon>Eukaryota</taxon>
        <taxon>Fungi</taxon>
        <taxon>Dikarya</taxon>
        <taxon>Basidiomycota</taxon>
        <taxon>Agaricomycotina</taxon>
        <taxon>Agaricomycetes</taxon>
        <taxon>Agaricomycetidae</taxon>
        <taxon>Agaricales</taxon>
        <taxon>Marasmiineae</taxon>
        <taxon>Mycenaceae</taxon>
        <taxon>Mycena</taxon>
    </lineage>
</organism>
<accession>A0A8H7CMS7</accession>
<reference evidence="1" key="1">
    <citation type="submission" date="2020-05" db="EMBL/GenBank/DDBJ databases">
        <title>Mycena genomes resolve the evolution of fungal bioluminescence.</title>
        <authorList>
            <person name="Tsai I.J."/>
        </authorList>
    </citation>
    <scope>NUCLEOTIDE SEQUENCE</scope>
    <source>
        <strain evidence="1">160909Yilan</strain>
    </source>
</reference>
<keyword evidence="2" id="KW-1185">Reference proteome</keyword>
<sequence>MWHRIAACHIAIQRETFSRVPLGGGTVELLGSGEFDDFTFDSEGRAWVATNPGALTLFTQLKNGTWEEEIVVDTVLNGPSSAAFGRDGARETKTLYMTTRAGQLVAVDTSGGDP</sequence>
<dbReference type="AlphaFoldDB" id="A0A8H7CMS7"/>
<dbReference type="InterPro" id="IPR011042">
    <property type="entry name" value="6-blade_b-propeller_TolB-like"/>
</dbReference>
<evidence type="ECO:0000313" key="1">
    <source>
        <dbReference type="EMBL" id="KAF7343510.1"/>
    </source>
</evidence>
<name>A0A8H7CMS7_9AGAR</name>
<proteinExistence type="predicted"/>
<dbReference type="Gene3D" id="2.120.10.30">
    <property type="entry name" value="TolB, C-terminal domain"/>
    <property type="match status" value="1"/>
</dbReference>
<comment type="caution">
    <text evidence="1">The sequence shown here is derived from an EMBL/GenBank/DDBJ whole genome shotgun (WGS) entry which is preliminary data.</text>
</comment>
<dbReference type="Proteomes" id="UP000623467">
    <property type="component" value="Unassembled WGS sequence"/>
</dbReference>
<gene>
    <name evidence="1" type="ORF">MSAN_01971300</name>
</gene>
<evidence type="ECO:0008006" key="3">
    <source>
        <dbReference type="Google" id="ProtNLM"/>
    </source>
</evidence>
<evidence type="ECO:0000313" key="2">
    <source>
        <dbReference type="Proteomes" id="UP000623467"/>
    </source>
</evidence>
<dbReference type="OrthoDB" id="2896642at2759"/>